<dbReference type="SUPFAM" id="SSF55785">
    <property type="entry name" value="PYP-like sensor domain (PAS domain)"/>
    <property type="match status" value="1"/>
</dbReference>
<dbReference type="KEGG" id="tet:TTHERM_01025120"/>
<evidence type="ECO:0000313" key="4">
    <source>
        <dbReference type="EMBL" id="EAR89248.3"/>
    </source>
</evidence>
<proteinExistence type="predicted"/>
<feature type="compositionally biased region" description="Basic and acidic residues" evidence="2">
    <location>
        <begin position="677"/>
        <end position="691"/>
    </location>
</feature>
<dbReference type="Gene3D" id="3.30.450.20">
    <property type="entry name" value="PAS domain"/>
    <property type="match status" value="1"/>
</dbReference>
<dbReference type="InParanoid" id="Q22VB7"/>
<sequence>MKSSQIFYFFQLKERIMKYYEDTFFNSNIENQKINMMDAIYFGDKINACKEKLKSVLLQSGQFYDLLCGNYISLQSIEILALPLLKQKEDLDSNLVELFKINPNDLDLQYLACIYIQILDFQNRKIPQIQKQAIGSLKLVQKQNRLKINQLIQNYLSAKNCVIFSSLLQNTYAINLVSNSFSKIFGVTADLVLGKQLNILIPNAIKKDHNKMIQNFIDQDSMNIIERGERQVFAKDRDGFIFPISLRIKIEMLNEDIGACILIQKINQQKQYVLFDEDGYVTDYSKKLYNDLFQPTIKQVDDDQNIFNMIPSLQDIIQKKQMYTQFCSVLIAQKQQDKKVKSQNIQEHLIQTPYNNQTFYSLNDDVFIIKFKFCQNQTKINVKMNFIEIDNYEKETNQSKKKKIIEELNRQLMYKEIQNNLNKNVFNSIDNFNQVQQYSTDRQTYQNFESNGLVQKNQQQNQKQSIVNKLRSFKFNNQDITESEQNVTTNLEYKEEILTKYFSEQTDTNRFNQRHEVYECQGDSIEQINQNSDTQDITLNRYKNINESKQIGLHKMLQMLNNDNTINFYTIDNNQSNFNLSQQKYSTIINDQNESNPIISGNSKYFFEQGNNNFDISLNQLQQNNNISEQICQQFKFNKNFNEHNAFDLESYQKTNQCTNKSMSIEESSSNKKSKKSREVMENEEQKKEQQNEIASVNSSKYTSVDRIKGKMIKKIQEKIFAKSLQIMVIAGFTASIALIAVTIIVYLQNLNSLDNFVDSFLKIDGAIFCFIDVMKVLAWSNYQVLFGFQDFILDSLDLLNQENIQVSYQLNSIISDYNNNFQQLVLNNNSQKQLNQLQNIPFLIQIYPPYFYYPSLVQSTKIISYYQNLQYTIMQFFYEIIFYIINYQEQQESFIWANIVQFKNSMIDLQLIVENYAQTQFNNMNQQQISVITIVGLLSFFMIFSIIPLNTYIQMKREKMMKLFGTFQPQILDFQIQLIELAIYKIDKTKMITQTNKKAQSSVKSSKKQKSIYIKDLMEQTLQLKLQNKEDAQNKNNNFKQTDLIPKYIQRQQQSRNRSIASFNSLPKFNMIIIILGIISVALLCIQPALNILQFKPFQTESNALLQDRIVLIDIFTLLMENQASHMEQILALAQSQVLSTTYYYTYLKNLTNQNEQTISQLPNLTTNLEIQRHNQNLFENFYKNILNQDVCQIRQNFTQYFNSNVTQVTCESLYNGVLKRGLILSIKRVFQTYDELMEMYVMNDFGQQNDFFTQFQIQNSFINFKLLVQIISESVDAIRLYQNQSLQDYKSDLQQTLLQLFVAQLLIVLVVFLIGWLTLFYSFVDQLQKTQSIFKVFHINVLYENEYIQQYFRQLQLNQKS</sequence>
<dbReference type="InterPro" id="IPR052994">
    <property type="entry name" value="Tiny_macrocysts_regulators"/>
</dbReference>
<feature type="transmembrane region" description="Helical" evidence="3">
    <location>
        <begin position="1302"/>
        <end position="1326"/>
    </location>
</feature>
<keyword evidence="1" id="KW-0175">Coiled coil</keyword>
<dbReference type="InterPro" id="IPR035965">
    <property type="entry name" value="PAS-like_dom_sf"/>
</dbReference>
<name>Q22VB7_TETTS</name>
<evidence type="ECO:0000256" key="1">
    <source>
        <dbReference type="SAM" id="Coils"/>
    </source>
</evidence>
<organism evidence="4 5">
    <name type="scientific">Tetrahymena thermophila (strain SB210)</name>
    <dbReference type="NCBI Taxonomy" id="312017"/>
    <lineage>
        <taxon>Eukaryota</taxon>
        <taxon>Sar</taxon>
        <taxon>Alveolata</taxon>
        <taxon>Ciliophora</taxon>
        <taxon>Intramacronucleata</taxon>
        <taxon>Oligohymenophorea</taxon>
        <taxon>Hymenostomatida</taxon>
        <taxon>Tetrahymenina</taxon>
        <taxon>Tetrahymenidae</taxon>
        <taxon>Tetrahymena</taxon>
    </lineage>
</organism>
<dbReference type="PANTHER" id="PTHR31600">
    <property type="entry name" value="TINY MACROCYSTS PROTEIN B-RELATED"/>
    <property type="match status" value="1"/>
</dbReference>
<feature type="transmembrane region" description="Helical" evidence="3">
    <location>
        <begin position="725"/>
        <end position="748"/>
    </location>
</feature>
<reference evidence="5" key="1">
    <citation type="journal article" date="2006" name="PLoS Biol.">
        <title>Macronuclear genome sequence of the ciliate Tetrahymena thermophila, a model eukaryote.</title>
        <authorList>
            <person name="Eisen J.A."/>
            <person name="Coyne R.S."/>
            <person name="Wu M."/>
            <person name="Wu D."/>
            <person name="Thiagarajan M."/>
            <person name="Wortman J.R."/>
            <person name="Badger J.H."/>
            <person name="Ren Q."/>
            <person name="Amedeo P."/>
            <person name="Jones K.M."/>
            <person name="Tallon L.J."/>
            <person name="Delcher A.L."/>
            <person name="Salzberg S.L."/>
            <person name="Silva J.C."/>
            <person name="Haas B.J."/>
            <person name="Majoros W.H."/>
            <person name="Farzad M."/>
            <person name="Carlton J.M."/>
            <person name="Smith R.K. Jr."/>
            <person name="Garg J."/>
            <person name="Pearlman R.E."/>
            <person name="Karrer K.M."/>
            <person name="Sun L."/>
            <person name="Manning G."/>
            <person name="Elde N.C."/>
            <person name="Turkewitz A.P."/>
            <person name="Asai D.J."/>
            <person name="Wilkes D.E."/>
            <person name="Wang Y."/>
            <person name="Cai H."/>
            <person name="Collins K."/>
            <person name="Stewart B.A."/>
            <person name="Lee S.R."/>
            <person name="Wilamowska K."/>
            <person name="Weinberg Z."/>
            <person name="Ruzzo W.L."/>
            <person name="Wloga D."/>
            <person name="Gaertig J."/>
            <person name="Frankel J."/>
            <person name="Tsao C.-C."/>
            <person name="Gorovsky M.A."/>
            <person name="Keeling P.J."/>
            <person name="Waller R.F."/>
            <person name="Patron N.J."/>
            <person name="Cherry J.M."/>
            <person name="Stover N.A."/>
            <person name="Krieger C.J."/>
            <person name="del Toro C."/>
            <person name="Ryder H.F."/>
            <person name="Williamson S.C."/>
            <person name="Barbeau R.A."/>
            <person name="Hamilton E.P."/>
            <person name="Orias E."/>
        </authorList>
    </citation>
    <scope>NUCLEOTIDE SEQUENCE [LARGE SCALE GENOMIC DNA]</scope>
    <source>
        <strain evidence="5">SB210</strain>
    </source>
</reference>
<feature type="coiled-coil region" evidence="1">
    <location>
        <begin position="1016"/>
        <end position="1043"/>
    </location>
</feature>
<keyword evidence="3" id="KW-1133">Transmembrane helix</keyword>
<protein>
    <submittedName>
        <fullName evidence="4">PAS domain S-box protein</fullName>
    </submittedName>
</protein>
<dbReference type="EMBL" id="GG662822">
    <property type="protein sequence ID" value="EAR89248.3"/>
    <property type="molecule type" value="Genomic_DNA"/>
</dbReference>
<dbReference type="PANTHER" id="PTHR31600:SF2">
    <property type="entry name" value="GAMETE ENRICHED GENE 10 PROTEIN-RELATED"/>
    <property type="match status" value="1"/>
</dbReference>
<dbReference type="RefSeq" id="XP_001009493.3">
    <property type="nucleotide sequence ID" value="XM_001009493.3"/>
</dbReference>
<dbReference type="Proteomes" id="UP000009168">
    <property type="component" value="Unassembled WGS sequence"/>
</dbReference>
<evidence type="ECO:0000256" key="2">
    <source>
        <dbReference type="SAM" id="MobiDB-lite"/>
    </source>
</evidence>
<keyword evidence="3" id="KW-0472">Membrane</keyword>
<keyword evidence="3" id="KW-0812">Transmembrane</keyword>
<evidence type="ECO:0000256" key="3">
    <source>
        <dbReference type="SAM" id="Phobius"/>
    </source>
</evidence>
<feature type="region of interest" description="Disordered" evidence="2">
    <location>
        <begin position="660"/>
        <end position="695"/>
    </location>
</feature>
<accession>Q22VB7</accession>
<feature type="transmembrane region" description="Helical" evidence="3">
    <location>
        <begin position="930"/>
        <end position="954"/>
    </location>
</feature>
<dbReference type="OrthoDB" id="299087at2759"/>
<dbReference type="GeneID" id="7827900"/>
<feature type="transmembrane region" description="Helical" evidence="3">
    <location>
        <begin position="1070"/>
        <end position="1091"/>
    </location>
</feature>
<dbReference type="HOGENOM" id="CLU_259162_0_0_1"/>
<dbReference type="NCBIfam" id="TIGR00229">
    <property type="entry name" value="sensory_box"/>
    <property type="match status" value="1"/>
</dbReference>
<keyword evidence="5" id="KW-1185">Reference proteome</keyword>
<gene>
    <name evidence="4" type="ORF">TTHERM_01025120</name>
</gene>
<evidence type="ECO:0000313" key="5">
    <source>
        <dbReference type="Proteomes" id="UP000009168"/>
    </source>
</evidence>
<dbReference type="InterPro" id="IPR000014">
    <property type="entry name" value="PAS"/>
</dbReference>